<dbReference type="InterPro" id="IPR050860">
    <property type="entry name" value="FeoB_GTPase"/>
</dbReference>
<feature type="transmembrane region" description="Helical" evidence="14">
    <location>
        <begin position="590"/>
        <end position="612"/>
    </location>
</feature>
<feature type="transmembrane region" description="Helical" evidence="14">
    <location>
        <begin position="306"/>
        <end position="339"/>
    </location>
</feature>
<dbReference type="InterPro" id="IPR011642">
    <property type="entry name" value="Gate_dom"/>
</dbReference>
<evidence type="ECO:0000256" key="3">
    <source>
        <dbReference type="ARBA" id="ARBA00022448"/>
    </source>
</evidence>
<feature type="transmembrane region" description="Helical" evidence="14">
    <location>
        <begin position="425"/>
        <end position="442"/>
    </location>
</feature>
<feature type="transmembrane region" description="Helical" evidence="14">
    <location>
        <begin position="393"/>
        <end position="419"/>
    </location>
</feature>
<keyword evidence="9 14" id="KW-0408">Iron</keyword>
<feature type="transmembrane region" description="Helical" evidence="14">
    <location>
        <begin position="259"/>
        <end position="286"/>
    </location>
</feature>
<evidence type="ECO:0000313" key="16">
    <source>
        <dbReference type="EMBL" id="MBC8563503.1"/>
    </source>
</evidence>
<evidence type="ECO:0000256" key="13">
    <source>
        <dbReference type="NCBIfam" id="TIGR00437"/>
    </source>
</evidence>
<keyword evidence="11 14" id="KW-0342">GTP-binding</keyword>
<dbReference type="PANTHER" id="PTHR43185">
    <property type="entry name" value="FERROUS IRON TRANSPORT PROTEIN B"/>
    <property type="match status" value="1"/>
</dbReference>
<evidence type="ECO:0000256" key="1">
    <source>
        <dbReference type="ARBA" id="ARBA00003926"/>
    </source>
</evidence>
<dbReference type="CDD" id="cd01879">
    <property type="entry name" value="FeoB"/>
    <property type="match status" value="1"/>
</dbReference>
<dbReference type="SUPFAM" id="SSF52540">
    <property type="entry name" value="P-loop containing nucleoside triphosphate hydrolases"/>
    <property type="match status" value="1"/>
</dbReference>
<keyword evidence="4" id="KW-1003">Cell membrane</keyword>
<dbReference type="Pfam" id="PF07664">
    <property type="entry name" value="FeoB_C"/>
    <property type="match status" value="1"/>
</dbReference>
<keyword evidence="8 14" id="KW-1133">Transmembrane helix</keyword>
<evidence type="ECO:0000256" key="7">
    <source>
        <dbReference type="ARBA" id="ARBA00022741"/>
    </source>
</evidence>
<evidence type="ECO:0000259" key="15">
    <source>
        <dbReference type="PROSITE" id="PS51711"/>
    </source>
</evidence>
<evidence type="ECO:0000256" key="8">
    <source>
        <dbReference type="ARBA" id="ARBA00022989"/>
    </source>
</evidence>
<comment type="similarity">
    <text evidence="14">Belongs to the TRAFAC class TrmE-Era-EngA-EngB-Septin-like GTPase superfamily. FeoB GTPase (TC 9.A.8) family.</text>
</comment>
<name>A0ABR7N4H4_9FIRM</name>
<evidence type="ECO:0000256" key="2">
    <source>
        <dbReference type="ARBA" id="ARBA00004651"/>
    </source>
</evidence>
<dbReference type="InterPro" id="IPR030389">
    <property type="entry name" value="G_FEOB_dom"/>
</dbReference>
<dbReference type="Pfam" id="PF02421">
    <property type="entry name" value="FeoB_N"/>
    <property type="match status" value="1"/>
</dbReference>
<dbReference type="RefSeq" id="WP_118689678.1">
    <property type="nucleotide sequence ID" value="NZ_JACRSX010000024.1"/>
</dbReference>
<evidence type="ECO:0000256" key="14">
    <source>
        <dbReference type="RuleBase" id="RU362098"/>
    </source>
</evidence>
<keyword evidence="5 14" id="KW-0410">Iron transport</keyword>
<dbReference type="Gene3D" id="3.40.50.300">
    <property type="entry name" value="P-loop containing nucleotide triphosphate hydrolases"/>
    <property type="match status" value="1"/>
</dbReference>
<keyword evidence="3 14" id="KW-0813">Transport</keyword>
<feature type="transmembrane region" description="Helical" evidence="14">
    <location>
        <begin position="624"/>
        <end position="645"/>
    </location>
</feature>
<evidence type="ECO:0000256" key="12">
    <source>
        <dbReference type="ARBA" id="ARBA00023136"/>
    </source>
</evidence>
<dbReference type="Pfam" id="PF07670">
    <property type="entry name" value="Gate"/>
    <property type="match status" value="2"/>
</dbReference>
<dbReference type="InterPro" id="IPR011640">
    <property type="entry name" value="Fe2_transport_prot_B_C"/>
</dbReference>
<keyword evidence="6 14" id="KW-0812">Transmembrane</keyword>
<comment type="function">
    <text evidence="1 14">Probable transporter of a GTP-driven Fe(2+) uptake system.</text>
</comment>
<dbReference type="EMBL" id="JACRSX010000024">
    <property type="protein sequence ID" value="MBC8563503.1"/>
    <property type="molecule type" value="Genomic_DNA"/>
</dbReference>
<evidence type="ECO:0000256" key="10">
    <source>
        <dbReference type="ARBA" id="ARBA00023065"/>
    </source>
</evidence>
<evidence type="ECO:0000256" key="9">
    <source>
        <dbReference type="ARBA" id="ARBA00023004"/>
    </source>
</evidence>
<sequence>MKEKMIALLGQPNCGKSSVFNGLTGSHQHVGNWPGKTVEHKEGIFRFGGETYRVVDLPGSYSLSAGSDEEVITTEYIRSGEADLVAILVDSSQLERSLYMVADFVGIKIPVLLILNMMDVAEQKGIEIHTEILQEKLGIPVIGFVAAENRGYGNLKEQIAEALKNPRMMEQSLLMERYAGDSSIPFSEMIAREKGTGIYTREKQAILAFEKEDKNLMRSGRNKYDFIDMLLDGAVKKTKVKSGLERFDRKALGRHSGKWIAFGIILAGMAGAMLIASPIMVLGFAIPGGLTPLLEKLMNMFGVWKPLAELVCVVLPNVLAFTIAMAGFVLGVTFIFALIEDVGYMARIAVVFNKAMERLGLQGKSVCSFLMSLGCNMAGVAGSRVIDSTGQRFLTMILVWSIPCGSTLSLAPMLASIFFGPLGSFLVLLFMLVITLGSMFLASKIFGRQLIGEEDEHGIIMELPPYHKPKWGHIVRMTLAKAKDIFVRAFRVIFLVSVVFYLLSYSWFGNISILAAFGQLIAPVTEFFGMTWQMFMAYLSSMVTKESLLGVINALYNNSDVVSAAFNAKSTGMTEGMAQLLPQVISKPQALGFIMAIVFNVPCTMTVAATFQENHSKKWIALPVLYYLVFSLILSCVFYHIGMLIW</sequence>
<accession>A0ABR7N4H4</accession>
<dbReference type="Proteomes" id="UP000606193">
    <property type="component" value="Unassembled WGS sequence"/>
</dbReference>
<dbReference type="InterPro" id="IPR027417">
    <property type="entry name" value="P-loop_NTPase"/>
</dbReference>
<feature type="transmembrane region" description="Helical" evidence="14">
    <location>
        <begin position="520"/>
        <end position="539"/>
    </location>
</feature>
<evidence type="ECO:0000313" key="17">
    <source>
        <dbReference type="Proteomes" id="UP000606193"/>
    </source>
</evidence>
<reference evidence="16 17" key="1">
    <citation type="submission" date="2020-08" db="EMBL/GenBank/DDBJ databases">
        <title>Genome public.</title>
        <authorList>
            <person name="Liu C."/>
            <person name="Sun Q."/>
        </authorList>
    </citation>
    <scope>NUCLEOTIDE SEQUENCE [LARGE SCALE GENOMIC DNA]</scope>
    <source>
        <strain evidence="16 17">NSJ-37</strain>
    </source>
</reference>
<comment type="caution">
    <text evidence="16">The sequence shown here is derived from an EMBL/GenBank/DDBJ whole genome shotgun (WGS) entry which is preliminary data.</text>
</comment>
<evidence type="ECO:0000256" key="4">
    <source>
        <dbReference type="ARBA" id="ARBA00022475"/>
    </source>
</evidence>
<gene>
    <name evidence="16" type="primary">feoB</name>
    <name evidence="16" type="ORF">H8704_12865</name>
</gene>
<organism evidence="16 17">
    <name type="scientific">Jutongia huaianensis</name>
    <dbReference type="NCBI Taxonomy" id="2763668"/>
    <lineage>
        <taxon>Bacteria</taxon>
        <taxon>Bacillati</taxon>
        <taxon>Bacillota</taxon>
        <taxon>Clostridia</taxon>
        <taxon>Lachnospirales</taxon>
        <taxon>Lachnospiraceae</taxon>
        <taxon>Jutongia</taxon>
    </lineage>
</organism>
<keyword evidence="12 14" id="KW-0472">Membrane</keyword>
<keyword evidence="7" id="KW-0547">Nucleotide-binding</keyword>
<feature type="transmembrane region" description="Helical" evidence="14">
    <location>
        <begin position="485"/>
        <end position="508"/>
    </location>
</feature>
<keyword evidence="17" id="KW-1185">Reference proteome</keyword>
<evidence type="ECO:0000256" key="11">
    <source>
        <dbReference type="ARBA" id="ARBA00023134"/>
    </source>
</evidence>
<comment type="subcellular location">
    <subcellularLocation>
        <location evidence="2 14">Cell membrane</location>
        <topology evidence="2 14">Multi-pass membrane protein</topology>
    </subcellularLocation>
</comment>
<dbReference type="PROSITE" id="PS51711">
    <property type="entry name" value="G_FEOB"/>
    <property type="match status" value="1"/>
</dbReference>
<protein>
    <recommendedName>
        <fullName evidence="13 14">Ferrous iron transport protein B</fullName>
    </recommendedName>
</protein>
<dbReference type="InterPro" id="IPR006073">
    <property type="entry name" value="GTP-bd"/>
</dbReference>
<dbReference type="NCBIfam" id="TIGR00437">
    <property type="entry name" value="feoB"/>
    <property type="match status" value="1"/>
</dbReference>
<dbReference type="PANTHER" id="PTHR43185:SF1">
    <property type="entry name" value="FE(2+) TRANSPORTER FEOB"/>
    <property type="match status" value="1"/>
</dbReference>
<feature type="domain" description="FeoB-type G" evidence="15">
    <location>
        <begin position="3"/>
        <end position="165"/>
    </location>
</feature>
<evidence type="ECO:0000256" key="6">
    <source>
        <dbReference type="ARBA" id="ARBA00022692"/>
    </source>
</evidence>
<keyword evidence="10" id="KW-0406">Ion transport</keyword>
<evidence type="ECO:0000256" key="5">
    <source>
        <dbReference type="ARBA" id="ARBA00022496"/>
    </source>
</evidence>
<proteinExistence type="inferred from homology"/>
<dbReference type="InterPro" id="IPR003373">
    <property type="entry name" value="Fe2_transport_prot-B"/>
</dbReference>
<dbReference type="PRINTS" id="PR00326">
    <property type="entry name" value="GTP1OBG"/>
</dbReference>